<protein>
    <submittedName>
        <fullName evidence="2">Uncharacterized protein</fullName>
    </submittedName>
</protein>
<evidence type="ECO:0000313" key="3">
    <source>
        <dbReference type="Proteomes" id="UP001590950"/>
    </source>
</evidence>
<feature type="compositionally biased region" description="Basic and acidic residues" evidence="1">
    <location>
        <begin position="144"/>
        <end position="182"/>
    </location>
</feature>
<dbReference type="EMBL" id="JBEFKJ010000024">
    <property type="protein sequence ID" value="KAL2039760.1"/>
    <property type="molecule type" value="Genomic_DNA"/>
</dbReference>
<proteinExistence type="predicted"/>
<feature type="compositionally biased region" description="Basic and acidic residues" evidence="1">
    <location>
        <begin position="40"/>
        <end position="66"/>
    </location>
</feature>
<comment type="caution">
    <text evidence="2">The sequence shown here is derived from an EMBL/GenBank/DDBJ whole genome shotgun (WGS) entry which is preliminary data.</text>
</comment>
<accession>A0ABR4A2T4</accession>
<feature type="region of interest" description="Disordered" evidence="1">
    <location>
        <begin position="1"/>
        <end position="226"/>
    </location>
</feature>
<sequence>MECSSRGRGRDLEQRGKPKFYGEAMFMNPDPFRSPTHCSGPERTESKPELSARRGQDWDGQYDRCNHRTSCQNPGYRHHHDYYLSESPQSHSEYLGGWLPESTRDRFDCEHPSLRKSRPEVTLGNRKERGQRSIGRDSYPSWEARQDTDHDQHSKGSHSCEHYHEVVGRSDRAHEVHQDSRNYEGSAEDGEKARREGFDGGSAAEGEGPGRGYEPEYGGNFGAADD</sequence>
<organism evidence="2 3">
    <name type="scientific">Stereocaulon virgatum</name>
    <dbReference type="NCBI Taxonomy" id="373712"/>
    <lineage>
        <taxon>Eukaryota</taxon>
        <taxon>Fungi</taxon>
        <taxon>Dikarya</taxon>
        <taxon>Ascomycota</taxon>
        <taxon>Pezizomycotina</taxon>
        <taxon>Lecanoromycetes</taxon>
        <taxon>OSLEUM clade</taxon>
        <taxon>Lecanoromycetidae</taxon>
        <taxon>Lecanorales</taxon>
        <taxon>Lecanorineae</taxon>
        <taxon>Stereocaulaceae</taxon>
        <taxon>Stereocaulon</taxon>
    </lineage>
</organism>
<feature type="compositionally biased region" description="Basic and acidic residues" evidence="1">
    <location>
        <begin position="189"/>
        <end position="198"/>
    </location>
</feature>
<reference evidence="2 3" key="1">
    <citation type="submission" date="2024-09" db="EMBL/GenBank/DDBJ databases">
        <title>Rethinking Asexuality: The Enigmatic Case of Functional Sexual Genes in Lepraria (Stereocaulaceae).</title>
        <authorList>
            <person name="Doellman M."/>
            <person name="Sun Y."/>
            <person name="Barcenas-Pena A."/>
            <person name="Lumbsch H.T."/>
            <person name="Grewe F."/>
        </authorList>
    </citation>
    <scope>NUCLEOTIDE SEQUENCE [LARGE SCALE GENOMIC DNA]</scope>
    <source>
        <strain evidence="2 3">Mercado 3170</strain>
    </source>
</reference>
<evidence type="ECO:0000256" key="1">
    <source>
        <dbReference type="SAM" id="MobiDB-lite"/>
    </source>
</evidence>
<evidence type="ECO:0000313" key="2">
    <source>
        <dbReference type="EMBL" id="KAL2039760.1"/>
    </source>
</evidence>
<keyword evidence="3" id="KW-1185">Reference proteome</keyword>
<name>A0ABR4A2T4_9LECA</name>
<dbReference type="Proteomes" id="UP001590950">
    <property type="component" value="Unassembled WGS sequence"/>
</dbReference>
<feature type="compositionally biased region" description="Basic and acidic residues" evidence="1">
    <location>
        <begin position="102"/>
        <end position="135"/>
    </location>
</feature>
<gene>
    <name evidence="2" type="ORF">N7G274_007619</name>
</gene>